<evidence type="ECO:0000313" key="9">
    <source>
        <dbReference type="EMBL" id="JAP86259.1"/>
    </source>
</evidence>
<organism evidence="9">
    <name type="scientific">Rhipicephalus appendiculatus</name>
    <name type="common">Brown ear tick</name>
    <dbReference type="NCBI Taxonomy" id="34631"/>
    <lineage>
        <taxon>Eukaryota</taxon>
        <taxon>Metazoa</taxon>
        <taxon>Ecdysozoa</taxon>
        <taxon>Arthropoda</taxon>
        <taxon>Chelicerata</taxon>
        <taxon>Arachnida</taxon>
        <taxon>Acari</taxon>
        <taxon>Parasitiformes</taxon>
        <taxon>Ixodida</taxon>
        <taxon>Ixodoidea</taxon>
        <taxon>Ixodidae</taxon>
        <taxon>Rhipicephalinae</taxon>
        <taxon>Rhipicephalus</taxon>
        <taxon>Rhipicephalus</taxon>
    </lineage>
</organism>
<feature type="compositionally biased region" description="Basic and acidic residues" evidence="8">
    <location>
        <begin position="293"/>
        <end position="447"/>
    </location>
</feature>
<dbReference type="EMBL" id="GEDV01002298">
    <property type="protein sequence ID" value="JAP86259.1"/>
    <property type="molecule type" value="Transcribed_RNA"/>
</dbReference>
<comment type="function">
    <text evidence="7">Required for pre-mRNA splicing.</text>
</comment>
<dbReference type="GO" id="GO:0000398">
    <property type="term" value="P:mRNA splicing, via spliceosome"/>
    <property type="evidence" value="ECO:0007669"/>
    <property type="project" value="UniProtKB-UniRule"/>
</dbReference>
<keyword evidence="3 7" id="KW-0507">mRNA processing</keyword>
<evidence type="ECO:0000256" key="8">
    <source>
        <dbReference type="SAM" id="MobiDB-lite"/>
    </source>
</evidence>
<dbReference type="GO" id="GO:0005681">
    <property type="term" value="C:spliceosomal complex"/>
    <property type="evidence" value="ECO:0007669"/>
    <property type="project" value="UniProtKB-KW"/>
</dbReference>
<feature type="compositionally biased region" description="Basic residues" evidence="8">
    <location>
        <begin position="273"/>
        <end position="292"/>
    </location>
</feature>
<name>A0A131Z4C9_RHIAP</name>
<comment type="subcellular location">
    <subcellularLocation>
        <location evidence="1 7">Nucleus</location>
    </subcellularLocation>
</comment>
<evidence type="ECO:0000256" key="3">
    <source>
        <dbReference type="ARBA" id="ARBA00022664"/>
    </source>
</evidence>
<dbReference type="AlphaFoldDB" id="A0A131Z4C9"/>
<sequence>MSAAEFTSMAPGGPAEKKNNVLPLWGNDKTMNLNNLILTNILSSPYFKVNLYKLKTYHEVVDEIYYNVQHLEPWEKGSRKTSGQTGMCGGVRGVGAGGIVSTAFCILYKLFTLKLTRKQLVGLLNHCDSPYIRALGFMYIRFTQPPADLIDWYEPYLDDEEELDVKAGGGQVLRIGDMLRHMLTKLEWFATLFPRIPVPIQKEIERRLSLRPPALAPAAQAPSEEPVATEPETAAANERALSPEPRRRRSPHARESPSSREVARDSSWDRERQRSRRSRSRERHRERHHRSRSPRDARLHHSHERPRDEKGREEWPREERARDERSRDERPRDDRFREDRPRDDRSREDRQRDDRSREDRQRDDRSREDRPRDDRSREERSRDDGSRSDRSREDRARDDRMRDEKLERRKESTSHRHRSSPERSRHNDRSREHTSHDHRTSSRKEHSFSPMTRNHHR</sequence>
<evidence type="ECO:0000256" key="1">
    <source>
        <dbReference type="ARBA" id="ARBA00004123"/>
    </source>
</evidence>
<keyword evidence="6 7" id="KW-0539">Nucleus</keyword>
<feature type="compositionally biased region" description="Basic and acidic residues" evidence="8">
    <location>
        <begin position="252"/>
        <end position="272"/>
    </location>
</feature>
<evidence type="ECO:0000256" key="5">
    <source>
        <dbReference type="ARBA" id="ARBA00023187"/>
    </source>
</evidence>
<feature type="compositionally biased region" description="Low complexity" evidence="8">
    <location>
        <begin position="215"/>
        <end position="238"/>
    </location>
</feature>
<protein>
    <recommendedName>
        <fullName evidence="7">Pre-mRNA-splicing factor 38</fullName>
    </recommendedName>
</protein>
<comment type="similarity">
    <text evidence="2 7">Belongs to the PRP38 family.</text>
</comment>
<dbReference type="InterPro" id="IPR005037">
    <property type="entry name" value="PRP38"/>
</dbReference>
<evidence type="ECO:0000256" key="6">
    <source>
        <dbReference type="ARBA" id="ARBA00023242"/>
    </source>
</evidence>
<reference evidence="9" key="1">
    <citation type="journal article" date="2016" name="Ticks Tick Borne Dis.">
        <title>De novo assembly and annotation of the salivary gland transcriptome of Rhipicephalus appendiculatus male and female ticks during blood feeding.</title>
        <authorList>
            <person name="de Castro M.H."/>
            <person name="de Klerk D."/>
            <person name="Pienaar R."/>
            <person name="Latif A.A."/>
            <person name="Rees D.J."/>
            <person name="Mans B.J."/>
        </authorList>
    </citation>
    <scope>NUCLEOTIDE SEQUENCE</scope>
    <source>
        <tissue evidence="9">Salivary glands</tissue>
    </source>
</reference>
<keyword evidence="4 7" id="KW-0747">Spliceosome</keyword>
<dbReference type="Pfam" id="PF03371">
    <property type="entry name" value="PRP38"/>
    <property type="match status" value="1"/>
</dbReference>
<evidence type="ECO:0000256" key="4">
    <source>
        <dbReference type="ARBA" id="ARBA00022728"/>
    </source>
</evidence>
<feature type="region of interest" description="Disordered" evidence="8">
    <location>
        <begin position="215"/>
        <end position="457"/>
    </location>
</feature>
<accession>A0A131Z4C9</accession>
<evidence type="ECO:0000256" key="2">
    <source>
        <dbReference type="ARBA" id="ARBA00006164"/>
    </source>
</evidence>
<proteinExistence type="inferred from homology"/>
<dbReference type="PANTHER" id="PTHR23142">
    <property type="entry name" value="PRE-MRNA-SPLICING FACTOR 38A-RELATED"/>
    <property type="match status" value="1"/>
</dbReference>
<keyword evidence="5 7" id="KW-0508">mRNA splicing</keyword>
<evidence type="ECO:0000256" key="7">
    <source>
        <dbReference type="RuleBase" id="RU367025"/>
    </source>
</evidence>